<accession>A0ACC2WR68</accession>
<name>A0ACC2WR68_9TREE</name>
<evidence type="ECO:0000313" key="1">
    <source>
        <dbReference type="EMBL" id="KAJ9113968.1"/>
    </source>
</evidence>
<gene>
    <name evidence="1" type="ORF">QFC19_000164</name>
</gene>
<reference evidence="1" key="1">
    <citation type="submission" date="2023-04" db="EMBL/GenBank/DDBJ databases">
        <title>Draft Genome sequencing of Naganishia species isolated from polar environments using Oxford Nanopore Technology.</title>
        <authorList>
            <person name="Leo P."/>
            <person name="Venkateswaran K."/>
        </authorList>
    </citation>
    <scope>NUCLEOTIDE SEQUENCE</scope>
    <source>
        <strain evidence="1">MNA-CCFEE 5261</strain>
    </source>
</reference>
<keyword evidence="2" id="KW-1185">Reference proteome</keyword>
<sequence length="253" mass="28613">MRALFRFNKTRDDFDSDRAYNDYLEMVEDISELQSLSIANMRKRTLLMSRSTRRLAFNLINDIDRADTERRITEYTTANASQILSNASRAKEESNRQRAADAEIKRTREENAQKAREEEALGEAEREGLKARAWEEIAKGGSGEGAYERLKRLKAGVIPPVAVTKTLPLPSALLGNENTSPLSPSYAGPYVPFPFSQPPETLSINKGFHDPPTYEAQRRAHGTDTGRVRAGGWIVDELWERDRRLAAESLWVV</sequence>
<evidence type="ECO:0000313" key="2">
    <source>
        <dbReference type="Proteomes" id="UP001241377"/>
    </source>
</evidence>
<comment type="caution">
    <text evidence="1">The sequence shown here is derived from an EMBL/GenBank/DDBJ whole genome shotgun (WGS) entry which is preliminary data.</text>
</comment>
<dbReference type="Proteomes" id="UP001241377">
    <property type="component" value="Unassembled WGS sequence"/>
</dbReference>
<organism evidence="1 2">
    <name type="scientific">Naganishia cerealis</name>
    <dbReference type="NCBI Taxonomy" id="610337"/>
    <lineage>
        <taxon>Eukaryota</taxon>
        <taxon>Fungi</taxon>
        <taxon>Dikarya</taxon>
        <taxon>Basidiomycota</taxon>
        <taxon>Agaricomycotina</taxon>
        <taxon>Tremellomycetes</taxon>
        <taxon>Filobasidiales</taxon>
        <taxon>Filobasidiaceae</taxon>
        <taxon>Naganishia</taxon>
    </lineage>
</organism>
<protein>
    <submittedName>
        <fullName evidence="1">Uncharacterized protein</fullName>
    </submittedName>
</protein>
<dbReference type="EMBL" id="JASBWR010000001">
    <property type="protein sequence ID" value="KAJ9113968.1"/>
    <property type="molecule type" value="Genomic_DNA"/>
</dbReference>
<proteinExistence type="predicted"/>